<dbReference type="InterPro" id="IPR011990">
    <property type="entry name" value="TPR-like_helical_dom_sf"/>
</dbReference>
<gene>
    <name evidence="9" type="ORF">ENS29_06165</name>
</gene>
<dbReference type="InterPro" id="IPR008271">
    <property type="entry name" value="Ser/Thr_kinase_AS"/>
</dbReference>
<proteinExistence type="predicted"/>
<sequence length="865" mass="96814">MPNERPYNTYGRHSWGGVLMDRFSPLQWRGMLALVLAVMFAVMALSSMQWTRWMDRAIFDWTPVDAISERTHVEIVLVRIDPSTIAPGAPRPGERALLAKGIDRIRSGNPRVIGLSLMLMDRLDPVGISEMERLAALFRKTLLETSGETGNIYYRELIRSRTKIDADRLLVDAVRQAGNVVLPIAIDRSREGNIESPPFPDAIRKHVLPEPEAFPASSAPIDRKGVILLPFPELLDVAASLGFVYIHADSNGTIRRFSLLHGLERAWLPAYPLALSAAYLQLPVQSVSFGKGNDLFLGDLRIPVSRDGSVLVRIRPKADAFSIVSFEDLVGDRLSAGMFENRMVLLGLTPSRSLKRSEASFEMSMDVPADMARAASALLSGDVFREPSWAHAVEVAIVLMIGLLGIWFRRFRSLSVCSICLLAAGLLVLISMLMLRLRHEWITVGFPVMQVLVYGIGVAAMSPFLTRSMPATTVVQSHQNNRMLGVIYQKKGQLDKAFEIYRRISVDEHLKELLYNLALDYEQNHQPHKAAAVLDYLADYDPGFRDIASRRKHLFHVGETVVIDEELKVVETPNLSERIQERQYPSTIGRYEIIREIGKGAMGVVYLGMDPRIRRLTSIKTFRFPENADPKVIERHKTLFFQEAESAGALSHPNIVTVYDAGEDGNLAYIAMEYLDGTSLQPFTRTENLLPIATIVAYAADVADALAYAHQKWVIHQDIKPANIMLLKTGEIKVTDFGIAQMMAASQHSSRMIMGTPSYMSPEQFSGKTVDGRSDIFSLGVTLFHLLTGMLPFTGSSLQELLRRVVQEPHPDPKRLRQQIPNPLVQILNKALEKDAARRYTDAAQMAEHLRRLSNLMKGASLFQR</sequence>
<evidence type="ECO:0000256" key="4">
    <source>
        <dbReference type="ARBA" id="ARBA00022741"/>
    </source>
</evidence>
<dbReference type="PANTHER" id="PTHR43289">
    <property type="entry name" value="MITOGEN-ACTIVATED PROTEIN KINASE KINASE KINASE 20-RELATED"/>
    <property type="match status" value="1"/>
</dbReference>
<dbReference type="PANTHER" id="PTHR43289:SF6">
    <property type="entry name" value="SERINE_THREONINE-PROTEIN KINASE NEKL-3"/>
    <property type="match status" value="1"/>
</dbReference>
<dbReference type="GO" id="GO:0005524">
    <property type="term" value="F:ATP binding"/>
    <property type="evidence" value="ECO:0007669"/>
    <property type="project" value="UniProtKB-KW"/>
</dbReference>
<dbReference type="FunFam" id="1.10.510.10:FF:000021">
    <property type="entry name" value="Serine/threonine protein kinase"/>
    <property type="match status" value="1"/>
</dbReference>
<feature type="transmembrane region" description="Helical" evidence="7">
    <location>
        <begin position="442"/>
        <end position="465"/>
    </location>
</feature>
<evidence type="ECO:0000313" key="9">
    <source>
        <dbReference type="EMBL" id="HGU32424.1"/>
    </source>
</evidence>
<evidence type="ECO:0000256" key="6">
    <source>
        <dbReference type="ARBA" id="ARBA00022840"/>
    </source>
</evidence>
<keyword evidence="3" id="KW-0808">Transferase</keyword>
<feature type="transmembrane region" description="Helical" evidence="7">
    <location>
        <begin position="413"/>
        <end position="435"/>
    </location>
</feature>
<keyword evidence="7" id="KW-0472">Membrane</keyword>
<evidence type="ECO:0000256" key="7">
    <source>
        <dbReference type="SAM" id="Phobius"/>
    </source>
</evidence>
<reference evidence="9" key="1">
    <citation type="journal article" date="2020" name="mSystems">
        <title>Genome- and Community-Level Interaction Insights into Carbon Utilization and Element Cycling Functions of Hydrothermarchaeota in Hydrothermal Sediment.</title>
        <authorList>
            <person name="Zhou Z."/>
            <person name="Liu Y."/>
            <person name="Xu W."/>
            <person name="Pan J."/>
            <person name="Luo Z.H."/>
            <person name="Li M."/>
        </authorList>
    </citation>
    <scope>NUCLEOTIDE SEQUENCE [LARGE SCALE GENOMIC DNA]</scope>
    <source>
        <strain evidence="9">SpSt-477</strain>
    </source>
</reference>
<evidence type="ECO:0000256" key="5">
    <source>
        <dbReference type="ARBA" id="ARBA00022777"/>
    </source>
</evidence>
<dbReference type="PROSITE" id="PS50011">
    <property type="entry name" value="PROTEIN_KINASE_DOM"/>
    <property type="match status" value="1"/>
</dbReference>
<dbReference type="SUPFAM" id="SSF56112">
    <property type="entry name" value="Protein kinase-like (PK-like)"/>
    <property type="match status" value="1"/>
</dbReference>
<dbReference type="InterPro" id="IPR007890">
    <property type="entry name" value="CHASE2"/>
</dbReference>
<dbReference type="SUPFAM" id="SSF48452">
    <property type="entry name" value="TPR-like"/>
    <property type="match status" value="1"/>
</dbReference>
<dbReference type="InterPro" id="IPR000719">
    <property type="entry name" value="Prot_kinase_dom"/>
</dbReference>
<feature type="transmembrane region" description="Helical" evidence="7">
    <location>
        <begin position="26"/>
        <end position="46"/>
    </location>
</feature>
<evidence type="ECO:0000256" key="2">
    <source>
        <dbReference type="ARBA" id="ARBA00022527"/>
    </source>
</evidence>
<keyword evidence="6" id="KW-0067">ATP-binding</keyword>
<dbReference type="Gene3D" id="1.10.510.10">
    <property type="entry name" value="Transferase(Phosphotransferase) domain 1"/>
    <property type="match status" value="1"/>
</dbReference>
<dbReference type="SMART" id="SM01080">
    <property type="entry name" value="CHASE2"/>
    <property type="match status" value="1"/>
</dbReference>
<dbReference type="PROSITE" id="PS00108">
    <property type="entry name" value="PROTEIN_KINASE_ST"/>
    <property type="match status" value="1"/>
</dbReference>
<dbReference type="Gene3D" id="3.30.200.20">
    <property type="entry name" value="Phosphorylase Kinase, domain 1"/>
    <property type="match status" value="1"/>
</dbReference>
<dbReference type="CDD" id="cd14014">
    <property type="entry name" value="STKc_PknB_like"/>
    <property type="match status" value="1"/>
</dbReference>
<keyword evidence="5" id="KW-0418">Kinase</keyword>
<protein>
    <recommendedName>
        <fullName evidence="1">non-specific serine/threonine protein kinase</fullName>
        <ecNumber evidence="1">2.7.11.1</ecNumber>
    </recommendedName>
</protein>
<feature type="domain" description="Protein kinase" evidence="8">
    <location>
        <begin position="591"/>
        <end position="852"/>
    </location>
</feature>
<evidence type="ECO:0000256" key="3">
    <source>
        <dbReference type="ARBA" id="ARBA00022679"/>
    </source>
</evidence>
<accession>A0A7C4MPI1</accession>
<keyword evidence="7" id="KW-0812">Transmembrane</keyword>
<dbReference type="EC" id="2.7.11.1" evidence="1"/>
<dbReference type="EMBL" id="DSUH01000139">
    <property type="protein sequence ID" value="HGU32424.1"/>
    <property type="molecule type" value="Genomic_DNA"/>
</dbReference>
<dbReference type="Pfam" id="PF05226">
    <property type="entry name" value="CHASE2"/>
    <property type="match status" value="1"/>
</dbReference>
<evidence type="ECO:0000259" key="8">
    <source>
        <dbReference type="PROSITE" id="PS50011"/>
    </source>
</evidence>
<name>A0A7C4MPI1_9BACT</name>
<dbReference type="SMART" id="SM00220">
    <property type="entry name" value="S_TKc"/>
    <property type="match status" value="1"/>
</dbReference>
<dbReference type="Pfam" id="PF00069">
    <property type="entry name" value="Pkinase"/>
    <property type="match status" value="1"/>
</dbReference>
<dbReference type="Gene3D" id="1.25.40.10">
    <property type="entry name" value="Tetratricopeptide repeat domain"/>
    <property type="match status" value="1"/>
</dbReference>
<dbReference type="GO" id="GO:0004674">
    <property type="term" value="F:protein serine/threonine kinase activity"/>
    <property type="evidence" value="ECO:0007669"/>
    <property type="project" value="UniProtKB-KW"/>
</dbReference>
<feature type="transmembrane region" description="Helical" evidence="7">
    <location>
        <begin position="389"/>
        <end position="407"/>
    </location>
</feature>
<dbReference type="AlphaFoldDB" id="A0A7C4MPI1"/>
<organism evidence="9">
    <name type="scientific">Desulfatirhabdium butyrativorans</name>
    <dbReference type="NCBI Taxonomy" id="340467"/>
    <lineage>
        <taxon>Bacteria</taxon>
        <taxon>Pseudomonadati</taxon>
        <taxon>Thermodesulfobacteriota</taxon>
        <taxon>Desulfobacteria</taxon>
        <taxon>Desulfobacterales</taxon>
        <taxon>Desulfatirhabdiaceae</taxon>
        <taxon>Desulfatirhabdium</taxon>
    </lineage>
</organism>
<evidence type="ECO:0000256" key="1">
    <source>
        <dbReference type="ARBA" id="ARBA00012513"/>
    </source>
</evidence>
<keyword evidence="2" id="KW-0723">Serine/threonine-protein kinase</keyword>
<comment type="caution">
    <text evidence="9">The sequence shown here is derived from an EMBL/GenBank/DDBJ whole genome shotgun (WGS) entry which is preliminary data.</text>
</comment>
<keyword evidence="7" id="KW-1133">Transmembrane helix</keyword>
<keyword evidence="4" id="KW-0547">Nucleotide-binding</keyword>
<dbReference type="InterPro" id="IPR011009">
    <property type="entry name" value="Kinase-like_dom_sf"/>
</dbReference>